<dbReference type="Proteomes" id="UP000626244">
    <property type="component" value="Unassembled WGS sequence"/>
</dbReference>
<dbReference type="EMBL" id="BMHB01000001">
    <property type="protein sequence ID" value="GGI11801.1"/>
    <property type="molecule type" value="Genomic_DNA"/>
</dbReference>
<keyword evidence="2" id="KW-1185">Reference proteome</keyword>
<dbReference type="InterPro" id="IPR027417">
    <property type="entry name" value="P-loop_NTPase"/>
</dbReference>
<organism evidence="1 2">
    <name type="scientific">Gottfriedia solisilvae</name>
    <dbReference type="NCBI Taxonomy" id="1516104"/>
    <lineage>
        <taxon>Bacteria</taxon>
        <taxon>Bacillati</taxon>
        <taxon>Bacillota</taxon>
        <taxon>Bacilli</taxon>
        <taxon>Bacillales</taxon>
        <taxon>Bacillaceae</taxon>
        <taxon>Gottfriedia</taxon>
    </lineage>
</organism>
<proteinExistence type="predicted"/>
<name>A0A8J3AJD0_9BACI</name>
<reference evidence="2" key="1">
    <citation type="journal article" date="2019" name="Int. J. Syst. Evol. Microbiol.">
        <title>The Global Catalogue of Microorganisms (GCM) 10K type strain sequencing project: providing services to taxonomists for standard genome sequencing and annotation.</title>
        <authorList>
            <consortium name="The Broad Institute Genomics Platform"/>
            <consortium name="The Broad Institute Genome Sequencing Center for Infectious Disease"/>
            <person name="Wu L."/>
            <person name="Ma J."/>
        </authorList>
    </citation>
    <scope>NUCLEOTIDE SEQUENCE [LARGE SCALE GENOMIC DNA]</scope>
    <source>
        <strain evidence="2">CGMCC 1.14993</strain>
    </source>
</reference>
<dbReference type="CDD" id="cd02019">
    <property type="entry name" value="NK"/>
    <property type="match status" value="1"/>
</dbReference>
<protein>
    <submittedName>
        <fullName evidence="1">Uncharacterized protein</fullName>
    </submittedName>
</protein>
<evidence type="ECO:0000313" key="2">
    <source>
        <dbReference type="Proteomes" id="UP000626244"/>
    </source>
</evidence>
<dbReference type="SUPFAM" id="SSF52540">
    <property type="entry name" value="P-loop containing nucleoside triphosphate hydrolases"/>
    <property type="match status" value="1"/>
</dbReference>
<dbReference type="OrthoDB" id="2835040at2"/>
<sequence length="205" mass="24146">MENKIIYWIGGSACAGKSTLANMIADKYKMDLYSCDEHFYEHLSNISAINYPAMYKVSKMNANEAFYLRDIEEQLRVYTQSFIEDFQFVMNDILNTHTSSIVVEGNQLLPSLVFPYLRKKQNAVWIIPTESFQKNHYKKREWLKDILESTDDPTVSFDNWMKRDALFAKYIYHEAKKLKLQTLLVDGSNNIDENFNYIERIFGLK</sequence>
<comment type="caution">
    <text evidence="1">The sequence shown here is derived from an EMBL/GenBank/DDBJ whole genome shotgun (WGS) entry which is preliminary data.</text>
</comment>
<gene>
    <name evidence="1" type="ORF">GCM10007380_09660</name>
</gene>
<accession>A0A8J3AJD0</accession>
<dbReference type="RefSeq" id="WP_087999193.1">
    <property type="nucleotide sequence ID" value="NZ_BMHB01000001.1"/>
</dbReference>
<evidence type="ECO:0000313" key="1">
    <source>
        <dbReference type="EMBL" id="GGI11801.1"/>
    </source>
</evidence>
<dbReference type="Gene3D" id="3.40.50.300">
    <property type="entry name" value="P-loop containing nucleotide triphosphate hydrolases"/>
    <property type="match status" value="1"/>
</dbReference>
<dbReference type="AlphaFoldDB" id="A0A8J3AJD0"/>